<dbReference type="Proteomes" id="UP000694918">
    <property type="component" value="Unplaced"/>
</dbReference>
<feature type="domain" description="Ubiquitin fusion degradation protein UFD1 N-terminal subdomain 2" evidence="5">
    <location>
        <begin position="122"/>
        <end position="194"/>
    </location>
</feature>
<dbReference type="InterPro" id="IPR055417">
    <property type="entry name" value="UFD1_N1"/>
</dbReference>
<dbReference type="GO" id="GO:0031593">
    <property type="term" value="F:polyubiquitin modification-dependent protein binding"/>
    <property type="evidence" value="ECO:0007669"/>
    <property type="project" value="TreeGrafter"/>
</dbReference>
<feature type="domain" description="Ubiquitin fusion degradation protein UFD1 N-terminal subdomain 1" evidence="4">
    <location>
        <begin position="77"/>
        <end position="118"/>
    </location>
</feature>
<protein>
    <submittedName>
        <fullName evidence="7">Ubiquitin fusion degradation protein 1 homolog</fullName>
    </submittedName>
</protein>
<comment type="similarity">
    <text evidence="1">Belongs to the UFD1 family.</text>
</comment>
<feature type="compositionally biased region" description="Low complexity" evidence="3">
    <location>
        <begin position="20"/>
        <end position="31"/>
    </location>
</feature>
<proteinExistence type="inferred from homology"/>
<dbReference type="PANTHER" id="PTHR12555">
    <property type="entry name" value="UBIQUITIN FUSION DEGRADATON PROTEIN 1"/>
    <property type="match status" value="1"/>
</dbReference>
<evidence type="ECO:0000259" key="5">
    <source>
        <dbReference type="Pfam" id="PF24842"/>
    </source>
</evidence>
<evidence type="ECO:0000259" key="4">
    <source>
        <dbReference type="Pfam" id="PF03152"/>
    </source>
</evidence>
<evidence type="ECO:0000313" key="7">
    <source>
        <dbReference type="RefSeq" id="XP_011005304.1"/>
    </source>
</evidence>
<feature type="region of interest" description="Disordered" evidence="3">
    <location>
        <begin position="1"/>
        <end position="36"/>
    </location>
</feature>
<keyword evidence="2" id="KW-0833">Ubl conjugation pathway</keyword>
<dbReference type="Gene3D" id="3.10.330.10">
    <property type="match status" value="1"/>
</dbReference>
<keyword evidence="6" id="KW-1185">Reference proteome</keyword>
<dbReference type="GeneID" id="105111592"/>
<name>A0AAJ6T6T0_POPEU</name>
<evidence type="ECO:0000313" key="6">
    <source>
        <dbReference type="Proteomes" id="UP000694918"/>
    </source>
</evidence>
<dbReference type="GO" id="GO:0036503">
    <property type="term" value="P:ERAD pathway"/>
    <property type="evidence" value="ECO:0007669"/>
    <property type="project" value="TreeGrafter"/>
</dbReference>
<evidence type="ECO:0000256" key="1">
    <source>
        <dbReference type="ARBA" id="ARBA00006043"/>
    </source>
</evidence>
<organism evidence="6 7">
    <name type="scientific">Populus euphratica</name>
    <name type="common">Euphrates poplar</name>
    <dbReference type="NCBI Taxonomy" id="75702"/>
    <lineage>
        <taxon>Eukaryota</taxon>
        <taxon>Viridiplantae</taxon>
        <taxon>Streptophyta</taxon>
        <taxon>Embryophyta</taxon>
        <taxon>Tracheophyta</taxon>
        <taxon>Spermatophyta</taxon>
        <taxon>Magnoliopsida</taxon>
        <taxon>eudicotyledons</taxon>
        <taxon>Gunneridae</taxon>
        <taxon>Pentapetalae</taxon>
        <taxon>rosids</taxon>
        <taxon>fabids</taxon>
        <taxon>Malpighiales</taxon>
        <taxon>Salicaceae</taxon>
        <taxon>Saliceae</taxon>
        <taxon>Populus</taxon>
    </lineage>
</organism>
<dbReference type="KEGG" id="peu:105111592"/>
<reference evidence="7" key="1">
    <citation type="submission" date="2025-08" db="UniProtKB">
        <authorList>
            <consortium name="RefSeq"/>
        </authorList>
    </citation>
    <scope>IDENTIFICATION</scope>
</reference>
<dbReference type="PANTHER" id="PTHR12555:SF13">
    <property type="entry name" value="UBIQUITIN RECOGNITION FACTOR IN ER-ASSOCIATED DEGRADATION PROTEIN 1"/>
    <property type="match status" value="1"/>
</dbReference>
<feature type="compositionally biased region" description="Basic and acidic residues" evidence="3">
    <location>
        <begin position="7"/>
        <end position="19"/>
    </location>
</feature>
<feature type="region of interest" description="Disordered" evidence="3">
    <location>
        <begin position="229"/>
        <end position="253"/>
    </location>
</feature>
<dbReference type="Pfam" id="PF03152">
    <property type="entry name" value="UFD1_N1"/>
    <property type="match status" value="1"/>
</dbReference>
<dbReference type="Pfam" id="PF24842">
    <property type="entry name" value="UFD1_N2"/>
    <property type="match status" value="1"/>
</dbReference>
<dbReference type="InterPro" id="IPR004854">
    <property type="entry name" value="Ufd1-like"/>
</dbReference>
<sequence length="271" mass="30738">MEPPAKALDHNESSKKHSDSQVQNDDSNSSNYTAQASPQYYDRYGQHYDSFERTYHCFSLSVVEKSHLEQGKQIIKRVSNCGVYAFTAKEGSVFMPDWMMEYLQLQNGNAVRLKNTTIEKETFIILQPHSMDFSSMLNPKAALEETLSASFFCFTTGDTIMVDYKKEFQVNIVETKPSNAISIIDTDCEVDFVPHLDNKEPSKEWHNFVPFTGLSRLLDEKPAAELALPDSGSVEKENQTMNTAPSMATESEIRSRKHPTEVVWIMLAPLT</sequence>
<accession>A0AAJ6T6T0</accession>
<dbReference type="AlphaFoldDB" id="A0AAJ6T6T0"/>
<dbReference type="InterPro" id="IPR055418">
    <property type="entry name" value="UFD1_N2"/>
</dbReference>
<evidence type="ECO:0000256" key="2">
    <source>
        <dbReference type="ARBA" id="ARBA00022786"/>
    </source>
</evidence>
<dbReference type="GO" id="GO:0006511">
    <property type="term" value="P:ubiquitin-dependent protein catabolic process"/>
    <property type="evidence" value="ECO:0007669"/>
    <property type="project" value="InterPro"/>
</dbReference>
<dbReference type="Gene3D" id="2.40.40.50">
    <property type="entry name" value="Ubiquitin fusion degradation protein UFD1, N-terminal domain"/>
    <property type="match status" value="1"/>
</dbReference>
<gene>
    <name evidence="7" type="primary">LOC105111592</name>
</gene>
<evidence type="ECO:0000256" key="3">
    <source>
        <dbReference type="SAM" id="MobiDB-lite"/>
    </source>
</evidence>
<feature type="compositionally biased region" description="Polar residues" evidence="3">
    <location>
        <begin position="239"/>
        <end position="249"/>
    </location>
</feature>
<dbReference type="GO" id="GO:0034098">
    <property type="term" value="C:VCP-NPL4-UFD1 AAA ATPase complex"/>
    <property type="evidence" value="ECO:0007669"/>
    <property type="project" value="TreeGrafter"/>
</dbReference>
<dbReference type="InterPro" id="IPR042299">
    <property type="entry name" value="Ufd1-like_Nn"/>
</dbReference>
<dbReference type="RefSeq" id="XP_011005304.1">
    <property type="nucleotide sequence ID" value="XM_011007002.1"/>
</dbReference>